<accession>A0A931LW39</accession>
<dbReference type="AlphaFoldDB" id="A0A931LW39"/>
<name>A0A931LW39_FIMGI</name>
<comment type="caution">
    <text evidence="2">The sequence shown here is derived from an EMBL/GenBank/DDBJ whole genome shotgun (WGS) entry which is preliminary data.</text>
</comment>
<feature type="domain" description="GIY-YIG" evidence="1">
    <location>
        <begin position="1"/>
        <end position="77"/>
    </location>
</feature>
<dbReference type="CDD" id="cd10449">
    <property type="entry name" value="GIY-YIG_SLX1_like"/>
    <property type="match status" value="1"/>
</dbReference>
<dbReference type="Gene3D" id="3.40.1440.10">
    <property type="entry name" value="GIY-YIG endonuclease"/>
    <property type="match status" value="1"/>
</dbReference>
<dbReference type="PROSITE" id="PS50164">
    <property type="entry name" value="GIY_YIG"/>
    <property type="match status" value="1"/>
</dbReference>
<dbReference type="Pfam" id="PF01541">
    <property type="entry name" value="GIY-YIG"/>
    <property type="match status" value="1"/>
</dbReference>
<dbReference type="SUPFAM" id="SSF82771">
    <property type="entry name" value="GIY-YIG endonuclease"/>
    <property type="match status" value="1"/>
</dbReference>
<protein>
    <submittedName>
        <fullName evidence="2">GIY-YIG nuclease family protein</fullName>
    </submittedName>
</protein>
<dbReference type="InterPro" id="IPR000305">
    <property type="entry name" value="GIY-YIG_endonuc"/>
</dbReference>
<reference evidence="2" key="1">
    <citation type="submission" date="2020-07" db="EMBL/GenBank/DDBJ databases">
        <title>Huge and variable diversity of episymbiotic CPR bacteria and DPANN archaea in groundwater ecosystems.</title>
        <authorList>
            <person name="He C.Y."/>
            <person name="Keren R."/>
            <person name="Whittaker M."/>
            <person name="Farag I.F."/>
            <person name="Doudna J."/>
            <person name="Cate J.H.D."/>
            <person name="Banfield J.F."/>
        </authorList>
    </citation>
    <scope>NUCLEOTIDE SEQUENCE</scope>
    <source>
        <strain evidence="2">NC_groundwater_17_Pr7_B-0.1um_64_12</strain>
    </source>
</reference>
<evidence type="ECO:0000259" key="1">
    <source>
        <dbReference type="PROSITE" id="PS50164"/>
    </source>
</evidence>
<dbReference type="Proteomes" id="UP000727962">
    <property type="component" value="Unassembled WGS sequence"/>
</dbReference>
<dbReference type="EMBL" id="JACOSL010000059">
    <property type="protein sequence ID" value="MBI1757299.1"/>
    <property type="molecule type" value="Genomic_DNA"/>
</dbReference>
<proteinExistence type="predicted"/>
<evidence type="ECO:0000313" key="2">
    <source>
        <dbReference type="EMBL" id="MBI1757299.1"/>
    </source>
</evidence>
<evidence type="ECO:0000313" key="3">
    <source>
        <dbReference type="Proteomes" id="UP000727962"/>
    </source>
</evidence>
<gene>
    <name evidence="2" type="ORF">HYR64_09365</name>
</gene>
<dbReference type="InterPro" id="IPR035901">
    <property type="entry name" value="GIY-YIG_endonuc_sf"/>
</dbReference>
<sequence length="80" mass="9336">MRIVYLLRSIAYPNERYVGSTSDLAERLQRHNDGGSPHTAKFRPWRVVAFVTFEDDTRALAFERYLKSGSGRAFANKHFW</sequence>
<organism evidence="2 3">
    <name type="scientific">Fimbriimonas ginsengisoli</name>
    <dbReference type="NCBI Taxonomy" id="1005039"/>
    <lineage>
        <taxon>Bacteria</taxon>
        <taxon>Bacillati</taxon>
        <taxon>Armatimonadota</taxon>
        <taxon>Fimbriimonadia</taxon>
        <taxon>Fimbriimonadales</taxon>
        <taxon>Fimbriimonadaceae</taxon>
        <taxon>Fimbriimonas</taxon>
    </lineage>
</organism>